<proteinExistence type="predicted"/>
<dbReference type="Gene3D" id="3.40.50.1460">
    <property type="match status" value="1"/>
</dbReference>
<dbReference type="SUPFAM" id="SSF48726">
    <property type="entry name" value="Immunoglobulin"/>
    <property type="match status" value="2"/>
</dbReference>
<dbReference type="PANTHER" id="PTHR22576">
    <property type="entry name" value="MUCOSA ASSOCIATED LYMPHOID TISSUE LYMPHOMA TRANSLOCATION PROTEIN 1/PARACASPASE"/>
    <property type="match status" value="1"/>
</dbReference>
<feature type="domain" description="Ig-like" evidence="3">
    <location>
        <begin position="172"/>
        <end position="250"/>
    </location>
</feature>
<dbReference type="Proteomes" id="UP000694380">
    <property type="component" value="Unplaced"/>
</dbReference>
<sequence>TPLDALAPGAAVMERVNVVLCLLWVPSEEELEMCSLKVLEPRGSPSQCLLQLLSERDCTLKYLLCCLDKMGHTEAFQFLSSVESIRIVVQPESQVVTEGTRASFSCWATGPPGLSYQWFCGKQEVPGATSPELVIDPATLQTPDWYICRVNHRASFAFSRWARLQVKRSSSPRLLPNNGGTADPLSAPLRCVAIGNPPPQYQWFRNGSPIEGARNSHLQVKLVTTAERGRYACKVFNLFQELWSQDTVVEIGPQLFASGGSWREEDAATDKVALLMGNMNYLHHKHLKAPMVDVHELTNLLRQLDFKVVSLLDLSKDEMQMAVNEFLLLLDKGVYGLLYYAGHGYENFGNSFMVPIDAPRSYTSEHCLCVQSVLKSMQQRQTGLNIFLLDMCRKRNLNDDIIPQVGALQVTANIVFGYATCADAEAYELSQGELFNGIFVSFLKRWLLEEEKITVLLDKVAEDMGTLEITKGRQALELRSNLSERRALTDPIKPSEGPEEFSVRNLQWAKAHVLPESRYLQFDCGARVQLGFAAEFSNILIIYTRIVEMPQEITRCEAKLTDVPEELDVDLKFTNKESPEEMGSSLSLAWSLSFPECCLYSRLCGLQKLRKELAFTICLQYQYQGLDDFLEESQSVNIGKPLIAKLNLCVSDGPGANTPLAHWANTPEENLSPEFPGSRSM</sequence>
<evidence type="ECO:0000256" key="1">
    <source>
        <dbReference type="SAM" id="MobiDB-lite"/>
    </source>
</evidence>
<dbReference type="SUPFAM" id="SSF52129">
    <property type="entry name" value="Caspase-like"/>
    <property type="match status" value="1"/>
</dbReference>
<feature type="domain" description="Ig-like" evidence="3">
    <location>
        <begin position="85"/>
        <end position="159"/>
    </location>
</feature>
<dbReference type="InterPro" id="IPR011029">
    <property type="entry name" value="DEATH-like_dom_sf"/>
</dbReference>
<dbReference type="Pfam" id="PF18703">
    <property type="entry name" value="MALT1_Ig"/>
    <property type="match status" value="1"/>
</dbReference>
<dbReference type="Pfam" id="PF13927">
    <property type="entry name" value="Ig_3"/>
    <property type="match status" value="2"/>
</dbReference>
<dbReference type="Gene3D" id="2.60.40.10">
    <property type="entry name" value="Immunoglobulins"/>
    <property type="match status" value="2"/>
</dbReference>
<dbReference type="InterPro" id="IPR011600">
    <property type="entry name" value="Pept_C14_caspase"/>
</dbReference>
<evidence type="ECO:0000259" key="3">
    <source>
        <dbReference type="PROSITE" id="PS50835"/>
    </source>
</evidence>
<dbReference type="AlphaFoldDB" id="A0A8C3HV49"/>
<dbReference type="Pfam" id="PF00656">
    <property type="entry name" value="Peptidase_C14"/>
    <property type="match status" value="1"/>
</dbReference>
<evidence type="ECO:0000259" key="2">
    <source>
        <dbReference type="PROSITE" id="PS50208"/>
    </source>
</evidence>
<protein>
    <recommendedName>
        <fullName evidence="6">Mucosa-associated lymphoid tissue lymphoma translocation protein 1</fullName>
    </recommendedName>
</protein>
<dbReference type="InterPro" id="IPR003598">
    <property type="entry name" value="Ig_sub2"/>
</dbReference>
<dbReference type="PANTHER" id="PTHR22576:SF27">
    <property type="entry name" value="PARACASPASE 2"/>
    <property type="match status" value="1"/>
</dbReference>
<dbReference type="InterPro" id="IPR007110">
    <property type="entry name" value="Ig-like_dom"/>
</dbReference>
<feature type="region of interest" description="Disordered" evidence="1">
    <location>
        <begin position="660"/>
        <end position="681"/>
    </location>
</feature>
<organism evidence="4 5">
    <name type="scientific">Chrysemys picta bellii</name>
    <name type="common">Western painted turtle</name>
    <name type="synonym">Emys bellii</name>
    <dbReference type="NCBI Taxonomy" id="8478"/>
    <lineage>
        <taxon>Eukaryota</taxon>
        <taxon>Metazoa</taxon>
        <taxon>Chordata</taxon>
        <taxon>Craniata</taxon>
        <taxon>Vertebrata</taxon>
        <taxon>Euteleostomi</taxon>
        <taxon>Archelosauria</taxon>
        <taxon>Testudinata</taxon>
        <taxon>Testudines</taxon>
        <taxon>Cryptodira</taxon>
        <taxon>Durocryptodira</taxon>
        <taxon>Testudinoidea</taxon>
        <taxon>Emydidae</taxon>
        <taxon>Chrysemys</taxon>
    </lineage>
</organism>
<dbReference type="Gene3D" id="1.10.533.10">
    <property type="entry name" value="Death Domain, Fas"/>
    <property type="match status" value="1"/>
</dbReference>
<evidence type="ECO:0000313" key="4">
    <source>
        <dbReference type="Ensembl" id="ENSCPBP00000024002.1"/>
    </source>
</evidence>
<dbReference type="CDD" id="cd00096">
    <property type="entry name" value="Ig"/>
    <property type="match status" value="1"/>
</dbReference>
<feature type="domain" description="Caspase family p20" evidence="2">
    <location>
        <begin position="269"/>
        <end position="396"/>
    </location>
</feature>
<dbReference type="InterPro" id="IPR001309">
    <property type="entry name" value="Pept_C14_p20"/>
</dbReference>
<dbReference type="Gene3D" id="2.60.40.3360">
    <property type="match status" value="1"/>
</dbReference>
<dbReference type="GO" id="GO:0006508">
    <property type="term" value="P:proteolysis"/>
    <property type="evidence" value="ECO:0007669"/>
    <property type="project" value="InterPro"/>
</dbReference>
<dbReference type="SUPFAM" id="SSF47986">
    <property type="entry name" value="DEATH domain"/>
    <property type="match status" value="1"/>
</dbReference>
<dbReference type="Ensembl" id="ENSCPBT00000028269.1">
    <property type="protein sequence ID" value="ENSCPBP00000024002.1"/>
    <property type="gene ID" value="ENSCPBG00000017102.1"/>
</dbReference>
<dbReference type="FunFam" id="3.40.50.1460:FF:000004">
    <property type="entry name" value="Mucosa-associated lymphoid tissue lymphoma translocation protein 1"/>
    <property type="match status" value="1"/>
</dbReference>
<evidence type="ECO:0008006" key="6">
    <source>
        <dbReference type="Google" id="ProtNLM"/>
    </source>
</evidence>
<dbReference type="InterPro" id="IPR041077">
    <property type="entry name" value="MALT1_Ig"/>
</dbReference>
<dbReference type="InterPro" id="IPR013783">
    <property type="entry name" value="Ig-like_fold"/>
</dbReference>
<dbReference type="InterPro" id="IPR033540">
    <property type="entry name" value="MALT1_IG-like_dom_sf"/>
</dbReference>
<accession>A0A8C3HV49</accession>
<evidence type="ECO:0000313" key="5">
    <source>
        <dbReference type="Proteomes" id="UP000694380"/>
    </source>
</evidence>
<dbReference type="InterPro" id="IPR003599">
    <property type="entry name" value="Ig_sub"/>
</dbReference>
<name>A0A8C3HV49_CHRPI</name>
<reference evidence="4" key="1">
    <citation type="submission" date="2025-08" db="UniProtKB">
        <authorList>
            <consortium name="Ensembl"/>
        </authorList>
    </citation>
    <scope>IDENTIFICATION</scope>
</reference>
<dbReference type="PROSITE" id="PS50208">
    <property type="entry name" value="CASPASE_P20"/>
    <property type="match status" value="1"/>
</dbReference>
<dbReference type="SMART" id="SM00408">
    <property type="entry name" value="IGc2"/>
    <property type="match status" value="2"/>
</dbReference>
<dbReference type="PROSITE" id="PS50835">
    <property type="entry name" value="IG_LIKE"/>
    <property type="match status" value="2"/>
</dbReference>
<reference evidence="4" key="2">
    <citation type="submission" date="2025-09" db="UniProtKB">
        <authorList>
            <consortium name="Ensembl"/>
        </authorList>
    </citation>
    <scope>IDENTIFICATION</scope>
</reference>
<keyword evidence="5" id="KW-1185">Reference proteome</keyword>
<dbReference type="InterPro" id="IPR036179">
    <property type="entry name" value="Ig-like_dom_sf"/>
</dbReference>
<dbReference type="InterPro" id="IPR052039">
    <property type="entry name" value="Caspase-related_regulators"/>
</dbReference>
<dbReference type="OMA" id="GHYICRI"/>
<dbReference type="SMART" id="SM00409">
    <property type="entry name" value="IG"/>
    <property type="match status" value="2"/>
</dbReference>
<dbReference type="GO" id="GO:0004197">
    <property type="term" value="F:cysteine-type endopeptidase activity"/>
    <property type="evidence" value="ECO:0007669"/>
    <property type="project" value="InterPro"/>
</dbReference>
<dbReference type="InterPro" id="IPR029030">
    <property type="entry name" value="Caspase-like_dom_sf"/>
</dbReference>
<dbReference type="GeneTree" id="ENSGT00390000018044"/>